<dbReference type="CDD" id="cd00635">
    <property type="entry name" value="PLPDE_III_YBL036c_like"/>
    <property type="match status" value="1"/>
</dbReference>
<feature type="region of interest" description="Disordered" evidence="4">
    <location>
        <begin position="225"/>
        <end position="244"/>
    </location>
</feature>
<sequence length="244" mass="25744">MTTDSIEATERLNAVRETMGRAARLTGRTAADITLIAVSKTQEAAAIRPLIAAGQRSFGENRVQEAQGKWPELRAETPDIALHLVGQLQSNKAADAVALFDVIHSLDRPSLLTALAKAMDAAGKRIPCFIQVNIGAEEQKGGCAIADTPALLRAARDADLPVAGLMCVPPADVEPAPYFALLAKMAREEGVDRLSMGMSGDFETAIMLGATDIRVGTALFGERPAPARSLPGSGRGMIRNSRAT</sequence>
<organism evidence="6 7">
    <name type="scientific">Sphingobium tyrosinilyticum</name>
    <dbReference type="NCBI Taxonomy" id="2715436"/>
    <lineage>
        <taxon>Bacteria</taxon>
        <taxon>Pseudomonadati</taxon>
        <taxon>Pseudomonadota</taxon>
        <taxon>Alphaproteobacteria</taxon>
        <taxon>Sphingomonadales</taxon>
        <taxon>Sphingomonadaceae</taxon>
        <taxon>Sphingobium</taxon>
    </lineage>
</organism>
<name>A0ABV9F2A1_9SPHN</name>
<evidence type="ECO:0000256" key="2">
    <source>
        <dbReference type="HAMAP-Rule" id="MF_02087"/>
    </source>
</evidence>
<comment type="similarity">
    <text evidence="2 3">Belongs to the pyridoxal phosphate-binding protein YggS/PROSC family.</text>
</comment>
<evidence type="ECO:0000313" key="6">
    <source>
        <dbReference type="EMBL" id="MFC4595348.1"/>
    </source>
</evidence>
<keyword evidence="7" id="KW-1185">Reference proteome</keyword>
<dbReference type="PIRSF" id="PIRSF004848">
    <property type="entry name" value="YBL036c_PLPDEIII"/>
    <property type="match status" value="1"/>
</dbReference>
<dbReference type="PANTHER" id="PTHR10146">
    <property type="entry name" value="PROLINE SYNTHETASE CO-TRANSCRIBED BACTERIAL HOMOLOG PROTEIN"/>
    <property type="match status" value="1"/>
</dbReference>
<dbReference type="Gene3D" id="3.20.20.10">
    <property type="entry name" value="Alanine racemase"/>
    <property type="match status" value="1"/>
</dbReference>
<feature type="modified residue" description="N6-(pyridoxal phosphate)lysine" evidence="2">
    <location>
        <position position="40"/>
    </location>
</feature>
<dbReference type="EMBL" id="JBHSFZ010000030">
    <property type="protein sequence ID" value="MFC4595348.1"/>
    <property type="molecule type" value="Genomic_DNA"/>
</dbReference>
<dbReference type="Pfam" id="PF01168">
    <property type="entry name" value="Ala_racemase_N"/>
    <property type="match status" value="1"/>
</dbReference>
<evidence type="ECO:0000256" key="1">
    <source>
        <dbReference type="ARBA" id="ARBA00022898"/>
    </source>
</evidence>
<proteinExistence type="inferred from homology"/>
<feature type="domain" description="Alanine racemase N-terminal" evidence="5">
    <location>
        <begin position="31"/>
        <end position="224"/>
    </location>
</feature>
<evidence type="ECO:0000256" key="3">
    <source>
        <dbReference type="RuleBase" id="RU004514"/>
    </source>
</evidence>
<dbReference type="Proteomes" id="UP001595957">
    <property type="component" value="Unassembled WGS sequence"/>
</dbReference>
<accession>A0ABV9F2A1</accession>
<comment type="function">
    <text evidence="2">Pyridoxal 5'-phosphate (PLP)-binding protein, which is involved in PLP homeostasis.</text>
</comment>
<dbReference type="HAMAP" id="MF_02087">
    <property type="entry name" value="PLP_homeostasis"/>
    <property type="match status" value="1"/>
</dbReference>
<dbReference type="SUPFAM" id="SSF51419">
    <property type="entry name" value="PLP-binding barrel"/>
    <property type="match status" value="1"/>
</dbReference>
<dbReference type="NCBIfam" id="TIGR00044">
    <property type="entry name" value="YggS family pyridoxal phosphate-dependent enzyme"/>
    <property type="match status" value="1"/>
</dbReference>
<evidence type="ECO:0000313" key="7">
    <source>
        <dbReference type="Proteomes" id="UP001595957"/>
    </source>
</evidence>
<protein>
    <recommendedName>
        <fullName evidence="2">Pyridoxal phosphate homeostasis protein</fullName>
        <shortName evidence="2">PLP homeostasis protein</shortName>
    </recommendedName>
</protein>
<dbReference type="InterPro" id="IPR001608">
    <property type="entry name" value="Ala_racemase_N"/>
</dbReference>
<reference evidence="7" key="1">
    <citation type="journal article" date="2019" name="Int. J. Syst. Evol. Microbiol.">
        <title>The Global Catalogue of Microorganisms (GCM) 10K type strain sequencing project: providing services to taxonomists for standard genome sequencing and annotation.</title>
        <authorList>
            <consortium name="The Broad Institute Genomics Platform"/>
            <consortium name="The Broad Institute Genome Sequencing Center for Infectious Disease"/>
            <person name="Wu L."/>
            <person name="Ma J."/>
        </authorList>
    </citation>
    <scope>NUCLEOTIDE SEQUENCE [LARGE SCALE GENOMIC DNA]</scope>
    <source>
        <strain evidence="7">NBRC 103632</strain>
    </source>
</reference>
<comment type="caution">
    <text evidence="6">The sequence shown here is derived from an EMBL/GenBank/DDBJ whole genome shotgun (WGS) entry which is preliminary data.</text>
</comment>
<gene>
    <name evidence="6" type="ORF">ACFO3E_14265</name>
</gene>
<dbReference type="InterPro" id="IPR011078">
    <property type="entry name" value="PyrdxlP_homeostasis"/>
</dbReference>
<evidence type="ECO:0000259" key="5">
    <source>
        <dbReference type="Pfam" id="PF01168"/>
    </source>
</evidence>
<evidence type="ECO:0000256" key="4">
    <source>
        <dbReference type="SAM" id="MobiDB-lite"/>
    </source>
</evidence>
<keyword evidence="1 2" id="KW-0663">Pyridoxal phosphate</keyword>
<dbReference type="PANTHER" id="PTHR10146:SF14">
    <property type="entry name" value="PYRIDOXAL PHOSPHATE HOMEOSTASIS PROTEIN"/>
    <property type="match status" value="1"/>
</dbReference>
<dbReference type="RefSeq" id="WP_380805476.1">
    <property type="nucleotide sequence ID" value="NZ_JBHSFZ010000030.1"/>
</dbReference>
<dbReference type="InterPro" id="IPR029066">
    <property type="entry name" value="PLP-binding_barrel"/>
</dbReference>